<feature type="region of interest" description="Disordered" evidence="1">
    <location>
        <begin position="74"/>
        <end position="97"/>
    </location>
</feature>
<feature type="compositionally biased region" description="Basic residues" evidence="1">
    <location>
        <begin position="84"/>
        <end position="97"/>
    </location>
</feature>
<comment type="caution">
    <text evidence="2">The sequence shown here is derived from an EMBL/GenBank/DDBJ whole genome shotgun (WGS) entry which is preliminary data.</text>
</comment>
<dbReference type="AlphaFoldDB" id="A0A6G0W6S5"/>
<reference evidence="2 3" key="1">
    <citation type="submission" date="2019-07" db="EMBL/GenBank/DDBJ databases">
        <title>Genomics analysis of Aphanomyces spp. identifies a new class of oomycete effector associated with host adaptation.</title>
        <authorList>
            <person name="Gaulin E."/>
        </authorList>
    </citation>
    <scope>NUCLEOTIDE SEQUENCE [LARGE SCALE GENOMIC DNA]</scope>
    <source>
        <strain evidence="2 3">ATCC 201684</strain>
    </source>
</reference>
<evidence type="ECO:0000313" key="2">
    <source>
        <dbReference type="EMBL" id="KAF0722816.1"/>
    </source>
</evidence>
<keyword evidence="3" id="KW-1185">Reference proteome</keyword>
<accession>A0A6G0W6S5</accession>
<dbReference type="Proteomes" id="UP000481153">
    <property type="component" value="Unassembled WGS sequence"/>
</dbReference>
<evidence type="ECO:0000313" key="3">
    <source>
        <dbReference type="Proteomes" id="UP000481153"/>
    </source>
</evidence>
<gene>
    <name evidence="2" type="ORF">Ae201684_018135</name>
</gene>
<name>A0A6G0W6S5_9STRA</name>
<sequence>MGYPISRYFLLIKVNEICANLKLVELAMVGFPDLLKGIPSSSRACTISWRWSLFVSSRKRNFCAGVLVAKPQGIKGRLDGPPHGRTKGRTSWHFKSQ</sequence>
<dbReference type="EMBL" id="VJMJ01000322">
    <property type="protein sequence ID" value="KAF0722816.1"/>
    <property type="molecule type" value="Genomic_DNA"/>
</dbReference>
<organism evidence="2 3">
    <name type="scientific">Aphanomyces euteiches</name>
    <dbReference type="NCBI Taxonomy" id="100861"/>
    <lineage>
        <taxon>Eukaryota</taxon>
        <taxon>Sar</taxon>
        <taxon>Stramenopiles</taxon>
        <taxon>Oomycota</taxon>
        <taxon>Saprolegniomycetes</taxon>
        <taxon>Saprolegniales</taxon>
        <taxon>Verrucalvaceae</taxon>
        <taxon>Aphanomyces</taxon>
    </lineage>
</organism>
<protein>
    <submittedName>
        <fullName evidence="2">Uncharacterized protein</fullName>
    </submittedName>
</protein>
<proteinExistence type="predicted"/>
<evidence type="ECO:0000256" key="1">
    <source>
        <dbReference type="SAM" id="MobiDB-lite"/>
    </source>
</evidence>